<organism evidence="1 2">
    <name type="scientific">Haloechinothrix alba</name>
    <dbReference type="NCBI Taxonomy" id="664784"/>
    <lineage>
        <taxon>Bacteria</taxon>
        <taxon>Bacillati</taxon>
        <taxon>Actinomycetota</taxon>
        <taxon>Actinomycetes</taxon>
        <taxon>Pseudonocardiales</taxon>
        <taxon>Pseudonocardiaceae</taxon>
        <taxon>Haloechinothrix</taxon>
    </lineage>
</organism>
<accession>A0A238V2E1</accession>
<dbReference type="Proteomes" id="UP000198348">
    <property type="component" value="Unassembled WGS sequence"/>
</dbReference>
<keyword evidence="2" id="KW-1185">Reference proteome</keyword>
<protein>
    <submittedName>
        <fullName evidence="1">Uncharacterized protein</fullName>
    </submittedName>
</protein>
<gene>
    <name evidence="1" type="ORF">SAMN06265360_101236</name>
</gene>
<dbReference type="InterPro" id="IPR006311">
    <property type="entry name" value="TAT_signal"/>
</dbReference>
<name>A0A238V2E1_9PSEU</name>
<dbReference type="AlphaFoldDB" id="A0A238V2E1"/>
<dbReference type="RefSeq" id="WP_089299557.1">
    <property type="nucleotide sequence ID" value="NZ_FZNW01000001.1"/>
</dbReference>
<dbReference type="EMBL" id="FZNW01000001">
    <property type="protein sequence ID" value="SNR28600.1"/>
    <property type="molecule type" value="Genomic_DNA"/>
</dbReference>
<sequence length="235" mass="24270">MPELNDDTSGTEGFDEGRRRFLKRAGFTAAAAAAAAAGGQFINSATAAAQVPGPSGPSLDGMRVVCPCFGDLINLVTSEGTFPFSGAGNVGVLVQGGPDPNKWGLVVEQHEVTAEDTPFGTISIKMAGDIEINPESLLEFDPVNGGFTQTMFLPIIVELEHCGANGDPVTLGTLPDQPVCMKGSQSEFPPKSAPYQSLRDIGLYALGADGQPVGSSPIATLPSFDWTVGTEAVPS</sequence>
<dbReference type="PROSITE" id="PS51318">
    <property type="entry name" value="TAT"/>
    <property type="match status" value="1"/>
</dbReference>
<dbReference type="OrthoDB" id="9826471at2"/>
<reference evidence="1 2" key="1">
    <citation type="submission" date="2017-06" db="EMBL/GenBank/DDBJ databases">
        <authorList>
            <person name="Kim H.J."/>
            <person name="Triplett B.A."/>
        </authorList>
    </citation>
    <scope>NUCLEOTIDE SEQUENCE [LARGE SCALE GENOMIC DNA]</scope>
    <source>
        <strain evidence="1 2">DSM 45207</strain>
    </source>
</reference>
<evidence type="ECO:0000313" key="1">
    <source>
        <dbReference type="EMBL" id="SNR28600.1"/>
    </source>
</evidence>
<proteinExistence type="predicted"/>
<evidence type="ECO:0000313" key="2">
    <source>
        <dbReference type="Proteomes" id="UP000198348"/>
    </source>
</evidence>